<keyword evidence="4" id="KW-1185">Reference proteome</keyword>
<accession>A0ABR2KIP0</accession>
<feature type="region of interest" description="Disordered" evidence="2">
    <location>
        <begin position="846"/>
        <end position="877"/>
    </location>
</feature>
<feature type="compositionally biased region" description="Polar residues" evidence="2">
    <location>
        <begin position="218"/>
        <end position="230"/>
    </location>
</feature>
<feature type="compositionally biased region" description="Polar residues" evidence="2">
    <location>
        <begin position="1336"/>
        <end position="1355"/>
    </location>
</feature>
<feature type="compositionally biased region" description="Basic and acidic residues" evidence="2">
    <location>
        <begin position="368"/>
        <end position="385"/>
    </location>
</feature>
<feature type="compositionally biased region" description="Basic and acidic residues" evidence="2">
    <location>
        <begin position="395"/>
        <end position="412"/>
    </location>
</feature>
<evidence type="ECO:0000256" key="1">
    <source>
        <dbReference type="SAM" id="Coils"/>
    </source>
</evidence>
<feature type="compositionally biased region" description="Low complexity" evidence="2">
    <location>
        <begin position="75"/>
        <end position="89"/>
    </location>
</feature>
<organism evidence="3 4">
    <name type="scientific">Tritrichomonas musculus</name>
    <dbReference type="NCBI Taxonomy" id="1915356"/>
    <lineage>
        <taxon>Eukaryota</taxon>
        <taxon>Metamonada</taxon>
        <taxon>Parabasalia</taxon>
        <taxon>Tritrichomonadida</taxon>
        <taxon>Tritrichomonadidae</taxon>
        <taxon>Tritrichomonas</taxon>
    </lineage>
</organism>
<sequence length="1363" mass="153013">MSDSADDSGALLRGNAENSNTTHSISNPNPDESPLMSSNISVNSILSENSQENTTHSGTASKDSESDVISDNIKSLSSGSSDYFASSSSNLPQKNYSSAENSIIELGGTQPPSKQPEQENSPIPSPNETTKDVKSSDGSTPKSMQGSSESDNNQSDGGKLSSIIHLNNLLVNNDKTTENQINDNKNEANADNNNTSDLSDSNSNNEKSISSKSDHESLQAQQNSQENLNIKKSSSKSDSLFVSEKSDKNDSQKVATFSDNNNNSDSSKKLTKNSSKGSFVGNSKSVGNEEIKNNEEARTISSDGNQNKDGKNSSSENEALNKKIGKRSSSSSSIKIENNEGDQISSENVDKHSSIEKNNKSSASSLNLEEKEASDTISKEIKEDVQTLNLDIDNEQSKDEIDEKAAENKSEDQEPSQTELIKSKSINQEENEAKSDENKFEGQQANESENIENQEANKTESDEDKLASETKSDENKETNKTESDENKLASETKSDENKETNKTESDENKLASETKSDENKETNKTESDENKETNKTESDENKETNKTESDENKETNKTESDEDKLANKTESDENKLASETKSDENKETNKTESDENKETNEARDDDEKSDENKNDYESSPLLSSEQMNYEEDSNDYSARNAADISTLRSNSFRDIKSMIPRGYGKMNPTTDFIKEDKTKSTELPTKSGLINSLEELRQRHAQQWKVLGYDPSHGKGDMRGSVTLANFSPLKLIRDAKLWEEAQNAQQKVTNVKSSVPKQVLQSYSLCIKPHFKPIKRVNSSNEPLNLLIHPHSNSGNEDNEDNIKEEERPNNYNESDSYNTSGTISYSGVTESDNQFQGERLLPFKNDANDPIFTPGNSSSSKKASKNDDDDDDGYIPEIMTAASLLNGPDFFKDDDSDEYIIVEEEEEEEEEEEFNEHENIHINNNNNNNNRDHDSSDGIPNPFTPSSTMSKKSHQNNQNNNNNNNNNNNSNACDNFDDKKKSCSVKKDLADYDLYDDPSFDWKKASRNIPDGLKSDDSDDFDEENDSSRRRKKKKRKTPKIKIGFPKTSIVRRALCGESMSKYPVELSNHVVADLRRLLEEGIAMSMVDECGFIDQVIKNIKNDIEKSSKKSKQFSNENVNSNSKILLDEAKNALEHRTQQWEAKKRILETERELKMEEIQIRYEEESNQLAQIWQSNKKLNQFNKPSPTLLKMRQQVKIQLQSHKFEEASLLAQQMQDRDRQETEEARLKRDAAYKDDCERLRKKFELESKSVNDQFDTKLASLVKKQEEDVLPFQNRVIKYNNSFEEKKLAAKRNSSSSSLSKSKPELMRPLTRTSVGPIQTNAKLKLPPLNATSKPTTALHSRRSNLSSVQRDRSSLH</sequence>
<feature type="region of interest" description="Disordered" evidence="2">
    <location>
        <begin position="1"/>
        <end position="161"/>
    </location>
</feature>
<feature type="compositionally biased region" description="Basic and acidic residues" evidence="2">
    <location>
        <begin position="348"/>
        <end position="359"/>
    </location>
</feature>
<feature type="compositionally biased region" description="Polar residues" evidence="2">
    <location>
        <begin position="811"/>
        <end position="831"/>
    </location>
</feature>
<evidence type="ECO:0000313" key="3">
    <source>
        <dbReference type="EMBL" id="KAK8890297.1"/>
    </source>
</evidence>
<feature type="compositionally biased region" description="Polar residues" evidence="2">
    <location>
        <begin position="118"/>
        <end position="128"/>
    </location>
</feature>
<feature type="region of interest" description="Disordered" evidence="2">
    <location>
        <begin position="786"/>
        <end position="831"/>
    </location>
</feature>
<proteinExistence type="predicted"/>
<feature type="compositionally biased region" description="Polar residues" evidence="2">
    <location>
        <begin position="1317"/>
        <end position="1328"/>
    </location>
</feature>
<comment type="caution">
    <text evidence="3">The sequence shown here is derived from an EMBL/GenBank/DDBJ whole genome shotgun (WGS) entry which is preliminary data.</text>
</comment>
<reference evidence="3 4" key="1">
    <citation type="submission" date="2024-04" db="EMBL/GenBank/DDBJ databases">
        <title>Tritrichomonas musculus Genome.</title>
        <authorList>
            <person name="Alves-Ferreira E."/>
            <person name="Grigg M."/>
            <person name="Lorenzi H."/>
            <person name="Galac M."/>
        </authorList>
    </citation>
    <scope>NUCLEOTIDE SEQUENCE [LARGE SCALE GENOMIC DNA]</scope>
    <source>
        <strain evidence="3 4">EAF2021</strain>
    </source>
</reference>
<feature type="compositionally biased region" description="Basic and acidic residues" evidence="2">
    <location>
        <begin position="455"/>
        <end position="616"/>
    </location>
</feature>
<evidence type="ECO:0000313" key="4">
    <source>
        <dbReference type="Proteomes" id="UP001470230"/>
    </source>
</evidence>
<feature type="compositionally biased region" description="Polar residues" evidence="2">
    <location>
        <begin position="90"/>
        <end position="101"/>
    </location>
</feature>
<feature type="region of interest" description="Disordered" evidence="2">
    <location>
        <begin position="174"/>
        <end position="645"/>
    </location>
</feature>
<evidence type="ECO:0000256" key="2">
    <source>
        <dbReference type="SAM" id="MobiDB-lite"/>
    </source>
</evidence>
<feature type="compositionally biased region" description="Polar residues" evidence="2">
    <location>
        <begin position="136"/>
        <end position="156"/>
    </location>
</feature>
<name>A0ABR2KIP0_9EUKA</name>
<feature type="compositionally biased region" description="Basic and acidic residues" evidence="2">
    <location>
        <begin position="287"/>
        <end position="298"/>
    </location>
</feature>
<feature type="compositionally biased region" description="Polar residues" evidence="2">
    <location>
        <begin position="16"/>
        <end position="74"/>
    </location>
</feature>
<feature type="compositionally biased region" description="Basic and acidic residues" evidence="2">
    <location>
        <begin position="431"/>
        <end position="440"/>
    </location>
</feature>
<protein>
    <submittedName>
        <fullName evidence="3">Uncharacterized protein</fullName>
    </submittedName>
</protein>
<feature type="compositionally biased region" description="Polar residues" evidence="2">
    <location>
        <begin position="415"/>
        <end position="428"/>
    </location>
</feature>
<feature type="compositionally biased region" description="Low complexity" evidence="2">
    <location>
        <begin position="187"/>
        <end position="211"/>
    </location>
</feature>
<feature type="compositionally biased region" description="Polar residues" evidence="2">
    <location>
        <begin position="441"/>
        <end position="454"/>
    </location>
</feature>
<keyword evidence="1" id="KW-0175">Coiled coil</keyword>
<feature type="compositionally biased region" description="Low complexity" evidence="2">
    <location>
        <begin position="1297"/>
        <end position="1307"/>
    </location>
</feature>
<feature type="compositionally biased region" description="Acidic residues" evidence="2">
    <location>
        <begin position="903"/>
        <end position="917"/>
    </location>
</feature>
<gene>
    <name evidence="3" type="ORF">M9Y10_035070</name>
</gene>
<feature type="coiled-coil region" evidence="1">
    <location>
        <begin position="1100"/>
        <end position="1154"/>
    </location>
</feature>
<feature type="region of interest" description="Disordered" evidence="2">
    <location>
        <begin position="1002"/>
        <end position="1042"/>
    </location>
</feature>
<feature type="compositionally biased region" description="Basic residues" evidence="2">
    <location>
        <begin position="1031"/>
        <end position="1042"/>
    </location>
</feature>
<dbReference type="EMBL" id="JAPFFF010000005">
    <property type="protein sequence ID" value="KAK8890297.1"/>
    <property type="molecule type" value="Genomic_DNA"/>
</dbReference>
<feature type="region of interest" description="Disordered" evidence="2">
    <location>
        <begin position="903"/>
        <end position="975"/>
    </location>
</feature>
<feature type="compositionally biased region" description="Low complexity" evidence="2">
    <location>
        <begin position="957"/>
        <end position="973"/>
    </location>
</feature>
<feature type="region of interest" description="Disordered" evidence="2">
    <location>
        <begin position="1296"/>
        <end position="1363"/>
    </location>
</feature>
<dbReference type="Proteomes" id="UP001470230">
    <property type="component" value="Unassembled WGS sequence"/>
</dbReference>